<feature type="compositionally biased region" description="Polar residues" evidence="1">
    <location>
        <begin position="1102"/>
        <end position="1114"/>
    </location>
</feature>
<feature type="region of interest" description="Disordered" evidence="1">
    <location>
        <begin position="87"/>
        <end position="206"/>
    </location>
</feature>
<dbReference type="STRING" id="30069.A0A182YGQ1"/>
<evidence type="ECO:0000313" key="3">
    <source>
        <dbReference type="Proteomes" id="UP000076408"/>
    </source>
</evidence>
<feature type="compositionally biased region" description="Basic and acidic residues" evidence="1">
    <location>
        <begin position="87"/>
        <end position="102"/>
    </location>
</feature>
<feature type="region of interest" description="Disordered" evidence="1">
    <location>
        <begin position="1039"/>
        <end position="1166"/>
    </location>
</feature>
<organism evidence="2 3">
    <name type="scientific">Anopheles stephensi</name>
    <name type="common">Indo-Pakistan malaria mosquito</name>
    <dbReference type="NCBI Taxonomy" id="30069"/>
    <lineage>
        <taxon>Eukaryota</taxon>
        <taxon>Metazoa</taxon>
        <taxon>Ecdysozoa</taxon>
        <taxon>Arthropoda</taxon>
        <taxon>Hexapoda</taxon>
        <taxon>Insecta</taxon>
        <taxon>Pterygota</taxon>
        <taxon>Neoptera</taxon>
        <taxon>Endopterygota</taxon>
        <taxon>Diptera</taxon>
        <taxon>Nematocera</taxon>
        <taxon>Culicoidea</taxon>
        <taxon>Culicidae</taxon>
        <taxon>Anophelinae</taxon>
        <taxon>Anopheles</taxon>
    </lineage>
</organism>
<feature type="region of interest" description="Disordered" evidence="1">
    <location>
        <begin position="33"/>
        <end position="75"/>
    </location>
</feature>
<dbReference type="VEuPathDB" id="VectorBase:ASTE004130"/>
<feature type="compositionally biased region" description="Low complexity" evidence="1">
    <location>
        <begin position="1054"/>
        <end position="1064"/>
    </location>
</feature>
<name>A0A182YGQ1_ANOST</name>
<feature type="compositionally biased region" description="Low complexity" evidence="1">
    <location>
        <begin position="185"/>
        <end position="195"/>
    </location>
</feature>
<reference evidence="3" key="1">
    <citation type="journal article" date="2014" name="Genome Biol.">
        <title>Genome analysis of a major urban malaria vector mosquito, Anopheles stephensi.</title>
        <authorList>
            <person name="Jiang X."/>
            <person name="Peery A."/>
            <person name="Hall A.B."/>
            <person name="Sharma A."/>
            <person name="Chen X.G."/>
            <person name="Waterhouse R.M."/>
            <person name="Komissarov A."/>
            <person name="Riehle M.M."/>
            <person name="Shouche Y."/>
            <person name="Sharakhova M.V."/>
            <person name="Lawson D."/>
            <person name="Pakpour N."/>
            <person name="Arensburger P."/>
            <person name="Davidson V.L."/>
            <person name="Eiglmeier K."/>
            <person name="Emrich S."/>
            <person name="George P."/>
            <person name="Kennedy R.C."/>
            <person name="Mane S.P."/>
            <person name="Maslen G."/>
            <person name="Oringanje C."/>
            <person name="Qi Y."/>
            <person name="Settlage R."/>
            <person name="Tojo M."/>
            <person name="Tubio J.M."/>
            <person name="Unger M.F."/>
            <person name="Wang B."/>
            <person name="Vernick K.D."/>
            <person name="Ribeiro J.M."/>
            <person name="James A.A."/>
            <person name="Michel K."/>
            <person name="Riehle M.A."/>
            <person name="Luckhart S."/>
            <person name="Sharakhov I.V."/>
            <person name="Tu Z."/>
        </authorList>
    </citation>
    <scope>NUCLEOTIDE SEQUENCE [LARGE SCALE GENOMIC DNA]</scope>
    <source>
        <strain evidence="3">Indian</strain>
    </source>
</reference>
<feature type="region of interest" description="Disordered" evidence="1">
    <location>
        <begin position="506"/>
        <end position="575"/>
    </location>
</feature>
<feature type="region of interest" description="Disordered" evidence="1">
    <location>
        <begin position="719"/>
        <end position="768"/>
    </location>
</feature>
<feature type="compositionally biased region" description="Low complexity" evidence="1">
    <location>
        <begin position="164"/>
        <end position="174"/>
    </location>
</feature>
<feature type="compositionally biased region" description="Low complexity" evidence="1">
    <location>
        <begin position="144"/>
        <end position="157"/>
    </location>
</feature>
<sequence length="1227" mass="130042">MLEAPLPPHATLPIALVPLTKSSPERRVTQKEIIAGEERPKFLTIKQVQDSGSQDGDGKAGDGDGTTVSQTPQRYIVETITMTTVTERRIVQKEGDPSKRPEPTTLAEVSTVATPTVMPSLSTTLSPIVPAGNEGGSTAVPTVAGSAATTQSSLAASHDYRLLQQQQQQQQQAQKGIRPTGGEGSASQQQTGAGQFEPAKHKPLSTAQAISGILKGGKLWKNEQQQHHQHHAQQQQHAQHQQQQQQHQAHQQQQQSTVQNDDSTAVTSDEETSSKRSVRFNEESTIREACCDGEVQSGLGEGEMGTCRAINYMSDTLKRHSSGLFHNALRPNSAVRQLFPSSAIQPLLTTAISGPGPTTPSTSVSSSGTATCAAANAQTTTTNVVSGIGVCPAAMSTGHATVLTQEALKAFDDSKKTSALPPGLVHQHSLTSNSGSMSNIPNSAAAALALSATAGTVVTGSPGETDTIRRSIERNALRRSLIKYEPKKKIPVKDVTSLEERIRQLTCDIDDPIDETGGGEGSDQAGDGDLSEMERRDSPAGEENPQQPKYIPDKSFSPSSSASSSSSGSNGSTYKKITDLFHRDRRQEKIPEADENPIVIIPQDCRCPAGPDIGMGVQIQGAHTQIHQPPQQRHVDSRRQFLSTLAPLTACVAGQRDDLSYYTLAHPGDRTSMASSQSTEYSIGDIDAALHDDDGKKVAPDVIAGTPGQESDELAAFVQQEGARTERLKKRYSAETSTSAPASGAGSDDDEQNDYGFNSRPSVRGIKPRFGSTNEILQQMQAQLAAPTPPQTKSQATTTPAQTQPIQSNTLPRPSMHVAAAKQQITTHQHTASWSYYPAVDPATQAKGVAHQPQPPAAGSVQQTAGTAVAPAGQTNMLAAVDPHGNYYHIPVQTRHSYHGQEAIYQNCANLPLGVQASAVQVQSHQIHTQHQAVHTAHHIHQMTDTATYGKFARSPTRRPESPPPLRNYHQTMVLIPYNAETYHRYTAQEQENYRRQHNIVEYQQVTQQTIRVPVGYPLPGMQLHVVAAGARAGLPPHYSTLPRLGTNTAPVNAATGTGPTSQTAPPPPPQGKPPAYSQYPSDGKPGVKFTERGAPEGAASVQPSDASQLLSPTGQGHGPPGMPSSMASSATTTAGTTSAAVSSGGGQGTGGAVSSQAGGNMPNASQQTQGAVFYAMNIKLTIRLERETELGGSAGMLQQPEQETTDGTTDQVANPVASYHSTGAAL</sequence>
<dbReference type="Proteomes" id="UP000076408">
    <property type="component" value="Unassembled WGS sequence"/>
</dbReference>
<evidence type="ECO:0000313" key="2">
    <source>
        <dbReference type="EnsemblMetazoa" id="ASTEI07637-PA"/>
    </source>
</evidence>
<feature type="compositionally biased region" description="Low complexity" evidence="1">
    <location>
        <begin position="232"/>
        <end position="255"/>
    </location>
</feature>
<feature type="compositionally biased region" description="Polar residues" evidence="1">
    <location>
        <begin position="1200"/>
        <end position="1213"/>
    </location>
</feature>
<feature type="compositionally biased region" description="Low complexity" evidence="1">
    <location>
        <begin position="555"/>
        <end position="572"/>
    </location>
</feature>
<proteinExistence type="predicted"/>
<feature type="region of interest" description="Disordered" evidence="1">
    <location>
        <begin position="1196"/>
        <end position="1227"/>
    </location>
</feature>
<feature type="region of interest" description="Disordered" evidence="1">
    <location>
        <begin position="782"/>
        <end position="811"/>
    </location>
</feature>
<dbReference type="VEuPathDB" id="VectorBase:ASTEI07637"/>
<dbReference type="OMA" id="IYQNCAN"/>
<feature type="compositionally biased region" description="Low complexity" evidence="1">
    <location>
        <begin position="1124"/>
        <end position="1143"/>
    </location>
</feature>
<keyword evidence="3" id="KW-1185">Reference proteome</keyword>
<feature type="compositionally biased region" description="Polar residues" evidence="1">
    <location>
        <begin position="256"/>
        <end position="267"/>
    </location>
</feature>
<reference evidence="2" key="2">
    <citation type="submission" date="2020-05" db="UniProtKB">
        <authorList>
            <consortium name="EnsemblMetazoa"/>
        </authorList>
    </citation>
    <scope>IDENTIFICATION</scope>
    <source>
        <strain evidence="2">Indian</strain>
    </source>
</reference>
<dbReference type="AlphaFoldDB" id="A0A182YGQ1"/>
<feature type="region of interest" description="Disordered" evidence="1">
    <location>
        <begin position="222"/>
        <end position="282"/>
    </location>
</feature>
<feature type="compositionally biased region" description="Low complexity" evidence="1">
    <location>
        <begin position="734"/>
        <end position="746"/>
    </location>
</feature>
<protein>
    <submittedName>
        <fullName evidence="2">Uncharacterized protein</fullName>
    </submittedName>
</protein>
<evidence type="ECO:0000256" key="1">
    <source>
        <dbReference type="SAM" id="MobiDB-lite"/>
    </source>
</evidence>
<dbReference type="VEuPathDB" id="VectorBase:ASTEI20_042091"/>
<accession>A0A182YGQ1</accession>
<dbReference type="EnsemblMetazoa" id="ASTEI07637-RA">
    <property type="protein sequence ID" value="ASTEI07637-PA"/>
    <property type="gene ID" value="ASTEI07637"/>
</dbReference>
<feature type="compositionally biased region" description="Polar residues" evidence="1">
    <location>
        <begin position="107"/>
        <end position="126"/>
    </location>
</feature>
<feature type="compositionally biased region" description="Low complexity" evidence="1">
    <location>
        <begin position="791"/>
        <end position="805"/>
    </location>
</feature>